<evidence type="ECO:0000256" key="4">
    <source>
        <dbReference type="SAM" id="MobiDB-lite"/>
    </source>
</evidence>
<dbReference type="Pfam" id="PF12796">
    <property type="entry name" value="Ank_2"/>
    <property type="match status" value="1"/>
</dbReference>
<gene>
    <name evidence="5" type="ORF">CC84DRAFT_201142</name>
</gene>
<evidence type="ECO:0000256" key="2">
    <source>
        <dbReference type="ARBA" id="ARBA00023043"/>
    </source>
</evidence>
<dbReference type="OrthoDB" id="194358at2759"/>
<name>A0A177C284_9PLEO</name>
<dbReference type="PROSITE" id="PS50088">
    <property type="entry name" value="ANK_REPEAT"/>
    <property type="match status" value="3"/>
</dbReference>
<dbReference type="EMBL" id="KV441557">
    <property type="protein sequence ID" value="OAG01555.1"/>
    <property type="molecule type" value="Genomic_DNA"/>
</dbReference>
<dbReference type="RefSeq" id="XP_018031920.1">
    <property type="nucleotide sequence ID" value="XM_018185567.1"/>
</dbReference>
<dbReference type="SMART" id="SM00248">
    <property type="entry name" value="ANK"/>
    <property type="match status" value="5"/>
</dbReference>
<organism evidence="5 6">
    <name type="scientific">Paraphaeosphaeria sporulosa</name>
    <dbReference type="NCBI Taxonomy" id="1460663"/>
    <lineage>
        <taxon>Eukaryota</taxon>
        <taxon>Fungi</taxon>
        <taxon>Dikarya</taxon>
        <taxon>Ascomycota</taxon>
        <taxon>Pezizomycotina</taxon>
        <taxon>Dothideomycetes</taxon>
        <taxon>Pleosporomycetidae</taxon>
        <taxon>Pleosporales</taxon>
        <taxon>Massarineae</taxon>
        <taxon>Didymosphaeriaceae</taxon>
        <taxon>Paraphaeosphaeria</taxon>
    </lineage>
</organism>
<keyword evidence="1" id="KW-0677">Repeat</keyword>
<dbReference type="STRING" id="1460663.A0A177C284"/>
<evidence type="ECO:0000313" key="5">
    <source>
        <dbReference type="EMBL" id="OAG01555.1"/>
    </source>
</evidence>
<dbReference type="InterPro" id="IPR051637">
    <property type="entry name" value="Ank_repeat_dom-contain_49"/>
</dbReference>
<feature type="repeat" description="ANK" evidence="3">
    <location>
        <begin position="137"/>
        <end position="165"/>
    </location>
</feature>
<reference evidence="5 6" key="1">
    <citation type="submission" date="2016-05" db="EMBL/GenBank/DDBJ databases">
        <title>Comparative analysis of secretome profiles of manganese(II)-oxidizing ascomycete fungi.</title>
        <authorList>
            <consortium name="DOE Joint Genome Institute"/>
            <person name="Zeiner C.A."/>
            <person name="Purvine S.O."/>
            <person name="Zink E.M."/>
            <person name="Wu S."/>
            <person name="Pasa-Tolic L."/>
            <person name="Chaput D.L."/>
            <person name="Haridas S."/>
            <person name="Grigoriev I.V."/>
            <person name="Santelli C.M."/>
            <person name="Hansel C.M."/>
        </authorList>
    </citation>
    <scope>NUCLEOTIDE SEQUENCE [LARGE SCALE GENOMIC DNA]</scope>
    <source>
        <strain evidence="5 6">AP3s5-JAC2a</strain>
    </source>
</reference>
<proteinExistence type="predicted"/>
<feature type="repeat" description="ANK" evidence="3">
    <location>
        <begin position="48"/>
        <end position="79"/>
    </location>
</feature>
<accession>A0A177C284</accession>
<dbReference type="InParanoid" id="A0A177C284"/>
<feature type="repeat" description="ANK" evidence="3">
    <location>
        <begin position="80"/>
        <end position="112"/>
    </location>
</feature>
<evidence type="ECO:0000256" key="1">
    <source>
        <dbReference type="ARBA" id="ARBA00022737"/>
    </source>
</evidence>
<feature type="compositionally biased region" description="Basic residues" evidence="4">
    <location>
        <begin position="172"/>
        <end position="187"/>
    </location>
</feature>
<keyword evidence="6" id="KW-1185">Reference proteome</keyword>
<dbReference type="GeneID" id="28769053"/>
<feature type="region of interest" description="Disordered" evidence="4">
    <location>
        <begin position="252"/>
        <end position="276"/>
    </location>
</feature>
<protein>
    <submittedName>
        <fullName evidence="5">Ankyrin</fullName>
    </submittedName>
</protein>
<dbReference type="PROSITE" id="PS50297">
    <property type="entry name" value="ANK_REP_REGION"/>
    <property type="match status" value="3"/>
</dbReference>
<keyword evidence="2 3" id="KW-0040">ANK repeat</keyword>
<dbReference type="Gene3D" id="1.25.40.20">
    <property type="entry name" value="Ankyrin repeat-containing domain"/>
    <property type="match status" value="2"/>
</dbReference>
<evidence type="ECO:0000313" key="6">
    <source>
        <dbReference type="Proteomes" id="UP000077069"/>
    </source>
</evidence>
<dbReference type="PRINTS" id="PR01415">
    <property type="entry name" value="ANKYRIN"/>
</dbReference>
<feature type="region of interest" description="Disordered" evidence="4">
    <location>
        <begin position="164"/>
        <end position="195"/>
    </location>
</feature>
<feature type="compositionally biased region" description="Basic and acidic residues" evidence="4">
    <location>
        <begin position="262"/>
        <end position="274"/>
    </location>
</feature>
<dbReference type="Proteomes" id="UP000077069">
    <property type="component" value="Unassembled WGS sequence"/>
</dbReference>
<dbReference type="PANTHER" id="PTHR24180:SF45">
    <property type="entry name" value="POLY [ADP-RIBOSE] POLYMERASE TANKYRASE"/>
    <property type="match status" value="1"/>
</dbReference>
<dbReference type="AlphaFoldDB" id="A0A177C284"/>
<sequence>MLQRFHSKLDDPLYFRIIDQELTPAARQAAIVELLLKKGAPVNAKTQEGRTPLHVAVNSNPDLVRLLLEYGADPNVATTDGITPLMQVASRGDRELVEMLLLAGADPDAQLILAPLDKRQCSSFIERSHWTFHQCDAPLTALAVAAERGHYEVVELLLQHGADPNKPIEHHAHGRLPSKRDKRRRARHYADLDSSDSEVEPEQWKGYISIGIALSWARDEVRKLLLRNGAVPEKEQSSRECDCVVIEKRKERSWVTDSEDDLPARSDGDDSDSKLRRHRLPGRRVFKWDGDTDDSD</sequence>
<evidence type="ECO:0000256" key="3">
    <source>
        <dbReference type="PROSITE-ProRule" id="PRU00023"/>
    </source>
</evidence>
<dbReference type="InterPro" id="IPR036770">
    <property type="entry name" value="Ankyrin_rpt-contain_sf"/>
</dbReference>
<dbReference type="SUPFAM" id="SSF48403">
    <property type="entry name" value="Ankyrin repeat"/>
    <property type="match status" value="2"/>
</dbReference>
<dbReference type="PANTHER" id="PTHR24180">
    <property type="entry name" value="CYCLIN-DEPENDENT KINASE INHIBITOR 2C-RELATED"/>
    <property type="match status" value="1"/>
</dbReference>
<dbReference type="InterPro" id="IPR002110">
    <property type="entry name" value="Ankyrin_rpt"/>
</dbReference>
<dbReference type="Pfam" id="PF00023">
    <property type="entry name" value="Ank"/>
    <property type="match status" value="1"/>
</dbReference>